<dbReference type="GO" id="GO:0016747">
    <property type="term" value="F:acyltransferase activity, transferring groups other than amino-acyl groups"/>
    <property type="evidence" value="ECO:0007669"/>
    <property type="project" value="InterPro"/>
</dbReference>
<protein>
    <submittedName>
        <fullName evidence="1">Acetyltransferase (GNAT) family protein</fullName>
    </submittedName>
</protein>
<dbReference type="RefSeq" id="WP_074587849.1">
    <property type="nucleotide sequence ID" value="NZ_FNEI01000004.1"/>
</dbReference>
<gene>
    <name evidence="1" type="ORF">SAMN05216555_104110</name>
</gene>
<name>A0A1G8N0W4_9MICC</name>
<dbReference type="PROSITE" id="PS51186">
    <property type="entry name" value="GNAT"/>
    <property type="match status" value="1"/>
</dbReference>
<organism evidence="1 2">
    <name type="scientific">Arthrobacter cupressi</name>
    <dbReference type="NCBI Taxonomy" id="1045773"/>
    <lineage>
        <taxon>Bacteria</taxon>
        <taxon>Bacillati</taxon>
        <taxon>Actinomycetota</taxon>
        <taxon>Actinomycetes</taxon>
        <taxon>Micrococcales</taxon>
        <taxon>Micrococcaceae</taxon>
        <taxon>Arthrobacter</taxon>
    </lineage>
</organism>
<dbReference type="Pfam" id="PF00583">
    <property type="entry name" value="Acetyltransf_1"/>
    <property type="match status" value="1"/>
</dbReference>
<reference evidence="2" key="1">
    <citation type="submission" date="2016-10" db="EMBL/GenBank/DDBJ databases">
        <authorList>
            <person name="Varghese N."/>
            <person name="Submissions S."/>
        </authorList>
    </citation>
    <scope>NUCLEOTIDE SEQUENCE [LARGE SCALE GENOMIC DNA]</scope>
    <source>
        <strain evidence="2">CGMCC 1.10783</strain>
    </source>
</reference>
<proteinExistence type="predicted"/>
<keyword evidence="2" id="KW-1185">Reference proteome</keyword>
<dbReference type="SUPFAM" id="SSF55729">
    <property type="entry name" value="Acyl-CoA N-acyltransferases (Nat)"/>
    <property type="match status" value="1"/>
</dbReference>
<dbReference type="InterPro" id="IPR016181">
    <property type="entry name" value="Acyl_CoA_acyltransferase"/>
</dbReference>
<dbReference type="AlphaFoldDB" id="A0A1G8N0W4"/>
<dbReference type="STRING" id="1045773.SAMN05216555_104110"/>
<keyword evidence="1" id="KW-0808">Transferase</keyword>
<dbReference type="OrthoDB" id="4824241at2"/>
<dbReference type="Proteomes" id="UP000182130">
    <property type="component" value="Unassembled WGS sequence"/>
</dbReference>
<evidence type="ECO:0000313" key="1">
    <source>
        <dbReference type="EMBL" id="SDI73901.1"/>
    </source>
</evidence>
<dbReference type="InterPro" id="IPR000182">
    <property type="entry name" value="GNAT_dom"/>
</dbReference>
<accession>A0A1G8N0W4</accession>
<sequence length="243" mass="25570">MGFAEGSADIVLLAWARHLGFDDAAFAHVRFSPEASGSERLVREDDGSDSITFVRLFGHSALLGPAWATEAAAKYSDEELSEHATLLRLSREHGGHGLGTSALLFADDLPLAHPRGEVTVSHGHPEAIELEGMCPPDDANEARLNSMTHCFTVMDDSGGNGSPVACGAYAEWEGILADMGVLVRPELRRQGLGTLAASIAAHEALASGLTLQWCTPLDNRGALGLARSLGFADGGTVTSVLLR</sequence>
<dbReference type="EMBL" id="FNEI01000004">
    <property type="protein sequence ID" value="SDI73901.1"/>
    <property type="molecule type" value="Genomic_DNA"/>
</dbReference>
<evidence type="ECO:0000313" key="2">
    <source>
        <dbReference type="Proteomes" id="UP000182130"/>
    </source>
</evidence>
<dbReference type="Gene3D" id="3.40.630.30">
    <property type="match status" value="1"/>
</dbReference>